<dbReference type="SUPFAM" id="SSF56214">
    <property type="entry name" value="4'-phosphopantetheinyl transferase"/>
    <property type="match status" value="1"/>
</dbReference>
<dbReference type="EMBL" id="CP009223">
    <property type="protein sequence ID" value="AIM62315.1"/>
    <property type="molecule type" value="Genomic_DNA"/>
</dbReference>
<comment type="similarity">
    <text evidence="8">Belongs to the P-Pant transferase superfamily. AcpS family.</text>
</comment>
<dbReference type="KEGG" id="wct:WS74_0063"/>
<evidence type="ECO:0000256" key="6">
    <source>
        <dbReference type="ARBA" id="ARBA00023098"/>
    </source>
</evidence>
<proteinExistence type="inferred from homology"/>
<dbReference type="InterPro" id="IPR008278">
    <property type="entry name" value="4-PPantetheinyl_Trfase_dom"/>
</dbReference>
<keyword evidence="8" id="KW-0963">Cytoplasm</keyword>
<dbReference type="AlphaFoldDB" id="A0A075TYK7"/>
<protein>
    <recommendedName>
        <fullName evidence="8">Holo-[acyl-carrier-protein] synthase</fullName>
        <shortName evidence="8">Holo-ACP synthase</shortName>
        <ecNumber evidence="8">2.7.8.7</ecNumber>
    </recommendedName>
    <alternativeName>
        <fullName evidence="8">4'-phosphopantetheinyl transferase AcpS</fullName>
    </alternativeName>
</protein>
<keyword evidence="3 8" id="KW-0479">Metal-binding</keyword>
<evidence type="ECO:0000259" key="9">
    <source>
        <dbReference type="Pfam" id="PF01648"/>
    </source>
</evidence>
<dbReference type="PATRIC" id="fig|759620.7.peg.61"/>
<name>A0A075TYK7_9LACO</name>
<evidence type="ECO:0000256" key="3">
    <source>
        <dbReference type="ARBA" id="ARBA00022723"/>
    </source>
</evidence>
<sequence>MILGHGVDVQSITAVAKVVERQARFPATILTTAEMALYDRKRGKHQNEFLTGRFSAKEAFSKAIGTGMSQGLGWHDLEIVTGESGEPVFVKYPNQEEIRVHVSISHSADTVFTSVILEREDER</sequence>
<dbReference type="NCBIfam" id="TIGR00556">
    <property type="entry name" value="pantethn_trn"/>
    <property type="match status" value="1"/>
</dbReference>
<evidence type="ECO:0000256" key="8">
    <source>
        <dbReference type="HAMAP-Rule" id="MF_00101"/>
    </source>
</evidence>
<evidence type="ECO:0000256" key="2">
    <source>
        <dbReference type="ARBA" id="ARBA00022679"/>
    </source>
</evidence>
<comment type="cofactor">
    <cofactor evidence="8">
        <name>Mg(2+)</name>
        <dbReference type="ChEBI" id="CHEBI:18420"/>
    </cofactor>
</comment>
<feature type="domain" description="4'-phosphopantetheinyl transferase" evidence="9">
    <location>
        <begin position="6"/>
        <end position="106"/>
    </location>
</feature>
<dbReference type="InterPro" id="IPR037143">
    <property type="entry name" value="4-PPantetheinyl_Trfase_dom_sf"/>
</dbReference>
<dbReference type="GO" id="GO:0000287">
    <property type="term" value="F:magnesium ion binding"/>
    <property type="evidence" value="ECO:0007669"/>
    <property type="project" value="UniProtKB-UniRule"/>
</dbReference>
<keyword evidence="11" id="KW-1185">Reference proteome</keyword>
<organism evidence="10 11">
    <name type="scientific">Weissella ceti</name>
    <dbReference type="NCBI Taxonomy" id="759620"/>
    <lineage>
        <taxon>Bacteria</taxon>
        <taxon>Bacillati</taxon>
        <taxon>Bacillota</taxon>
        <taxon>Bacilli</taxon>
        <taxon>Lactobacillales</taxon>
        <taxon>Lactobacillaceae</taxon>
        <taxon>Weissella</taxon>
    </lineage>
</organism>
<dbReference type="GO" id="GO:0006633">
    <property type="term" value="P:fatty acid biosynthetic process"/>
    <property type="evidence" value="ECO:0007669"/>
    <property type="project" value="UniProtKB-UniRule"/>
</dbReference>
<keyword evidence="5 8" id="KW-0460">Magnesium</keyword>
<feature type="binding site" evidence="8">
    <location>
        <position position="58"/>
    </location>
    <ligand>
        <name>Mg(2+)</name>
        <dbReference type="ChEBI" id="CHEBI:18420"/>
    </ligand>
</feature>
<evidence type="ECO:0000256" key="5">
    <source>
        <dbReference type="ARBA" id="ARBA00022842"/>
    </source>
</evidence>
<dbReference type="InterPro" id="IPR004568">
    <property type="entry name" value="Ppantetheine-prot_Trfase_dom"/>
</dbReference>
<reference evidence="11" key="2">
    <citation type="submission" date="2014-08" db="EMBL/GenBank/DDBJ databases">
        <title>Complete genome of Weissella ceti strain WS74 isolated from diseased rainbow trout in Brazil.</title>
        <authorList>
            <person name="Figueiredo H.C.P."/>
            <person name="Leal C.A.G."/>
            <person name="Pereira F.L."/>
            <person name="Soares S.C."/>
            <person name="Dorella F.A."/>
            <person name="Carvalho A.F."/>
            <person name="Azevedo V.A.C."/>
        </authorList>
    </citation>
    <scope>NUCLEOTIDE SEQUENCE [LARGE SCALE GENOMIC DNA]</scope>
    <source>
        <strain evidence="11">WS74</strain>
    </source>
</reference>
<dbReference type="GO" id="GO:0008897">
    <property type="term" value="F:holo-[acyl-carrier-protein] synthase activity"/>
    <property type="evidence" value="ECO:0007669"/>
    <property type="project" value="UniProtKB-UniRule"/>
</dbReference>
<dbReference type="GO" id="GO:0005737">
    <property type="term" value="C:cytoplasm"/>
    <property type="evidence" value="ECO:0007669"/>
    <property type="project" value="UniProtKB-SubCell"/>
</dbReference>
<feature type="binding site" evidence="8">
    <location>
        <position position="8"/>
    </location>
    <ligand>
        <name>Mg(2+)</name>
        <dbReference type="ChEBI" id="CHEBI:18420"/>
    </ligand>
</feature>
<comment type="function">
    <text evidence="8">Transfers the 4'-phosphopantetheine moiety from coenzyme A to a Ser of acyl-carrier-protein.</text>
</comment>
<dbReference type="KEGG" id="wci:WS105_0064"/>
<dbReference type="KEGG" id="wce:WS08_0064"/>
<dbReference type="HAMAP" id="MF_00101">
    <property type="entry name" value="AcpS"/>
    <property type="match status" value="1"/>
</dbReference>
<dbReference type="InterPro" id="IPR002582">
    <property type="entry name" value="ACPS"/>
</dbReference>
<keyword evidence="6 8" id="KW-0443">Lipid metabolism</keyword>
<gene>
    <name evidence="8" type="primary">acpS</name>
    <name evidence="10" type="ORF">WS74_0063</name>
</gene>
<evidence type="ECO:0000256" key="4">
    <source>
        <dbReference type="ARBA" id="ARBA00022832"/>
    </source>
</evidence>
<dbReference type="EC" id="2.7.8.7" evidence="8"/>
<dbReference type="Gene3D" id="3.90.470.20">
    <property type="entry name" value="4'-phosphopantetheinyl transferase domain"/>
    <property type="match status" value="1"/>
</dbReference>
<keyword evidence="2 8" id="KW-0808">Transferase</keyword>
<keyword evidence="1 8" id="KW-0444">Lipid biosynthesis</keyword>
<evidence type="ECO:0000256" key="1">
    <source>
        <dbReference type="ARBA" id="ARBA00022516"/>
    </source>
</evidence>
<keyword evidence="4 8" id="KW-0276">Fatty acid metabolism</keyword>
<reference evidence="10 11" key="1">
    <citation type="journal article" date="2014" name="Genome Announc.">
        <title>Complete Genome Sequences of Fish Pathogenic Weissella ceti Strains WS74 and WS105.</title>
        <authorList>
            <person name="Figueiredo H.C."/>
            <person name="Leal C.A."/>
            <person name="Dorella F.A."/>
            <person name="Carvalho A.F."/>
            <person name="Soares S.C."/>
            <person name="Pereira F.L."/>
            <person name="Azevedo V.A."/>
        </authorList>
    </citation>
    <scope>NUCLEOTIDE SEQUENCE [LARGE SCALE GENOMIC DNA]</scope>
    <source>
        <strain evidence="10 11">WS74</strain>
    </source>
</reference>
<comment type="subcellular location">
    <subcellularLocation>
        <location evidence="8">Cytoplasm</location>
    </subcellularLocation>
</comment>
<dbReference type="STRING" id="759620.WS105_0064"/>
<dbReference type="Proteomes" id="UP000029079">
    <property type="component" value="Chromosome"/>
</dbReference>
<evidence type="ECO:0000313" key="11">
    <source>
        <dbReference type="Proteomes" id="UP000029079"/>
    </source>
</evidence>
<keyword evidence="7 8" id="KW-0275">Fatty acid biosynthesis</keyword>
<dbReference type="NCBIfam" id="TIGR00516">
    <property type="entry name" value="acpS"/>
    <property type="match status" value="1"/>
</dbReference>
<evidence type="ECO:0000313" key="10">
    <source>
        <dbReference type="EMBL" id="AIM62315.1"/>
    </source>
</evidence>
<accession>A0A075TYK7</accession>
<comment type="catalytic activity">
    <reaction evidence="8">
        <text>apo-[ACP] + CoA = holo-[ACP] + adenosine 3',5'-bisphosphate + H(+)</text>
        <dbReference type="Rhea" id="RHEA:12068"/>
        <dbReference type="Rhea" id="RHEA-COMP:9685"/>
        <dbReference type="Rhea" id="RHEA-COMP:9690"/>
        <dbReference type="ChEBI" id="CHEBI:15378"/>
        <dbReference type="ChEBI" id="CHEBI:29999"/>
        <dbReference type="ChEBI" id="CHEBI:57287"/>
        <dbReference type="ChEBI" id="CHEBI:58343"/>
        <dbReference type="ChEBI" id="CHEBI:64479"/>
        <dbReference type="EC" id="2.7.8.7"/>
    </reaction>
</comment>
<evidence type="ECO:0000256" key="7">
    <source>
        <dbReference type="ARBA" id="ARBA00023160"/>
    </source>
</evidence>
<dbReference type="RefSeq" id="WP_009495683.1">
    <property type="nucleotide sequence ID" value="NZ_CP009223.1"/>
</dbReference>
<dbReference type="Pfam" id="PF01648">
    <property type="entry name" value="ACPS"/>
    <property type="match status" value="1"/>
</dbReference>